<name>A0A4V3JQL4_9LEPT</name>
<sequence length="314" mass="35025">MDAFKKSLEQAKLLFDSYFLPQISTYFQSFPSSRVSEAAMYSLGAGGKRIRPIIAINSYYANQNFDSVYLKTQDQLNILLISAALECLHTYSLIHDDLPSMDNDDLRRGLPTNHVKFDEVTAILAGDALNSFGFYLLSELNVSSKELKDCFQILHDGVGLPGMITGQMEDLIEEGKSVPSETNLGIDPMKRLYSIHSKKTGALIIASFLLGNRLRPDHADRKNDLKIYGEQIGLLFQITDDILDVEGDSNTIGKTPGKDQNSGKLTFPTLFGLDETKRLRDITKDNALAIANKLDTKTDSFFMGFPTYLAERKN</sequence>
<dbReference type="PROSITE" id="PS00723">
    <property type="entry name" value="POLYPRENYL_SYNTHASE_1"/>
    <property type="match status" value="1"/>
</dbReference>
<dbReference type="SFLD" id="SFLDS00005">
    <property type="entry name" value="Isoprenoid_Synthase_Type_I"/>
    <property type="match status" value="1"/>
</dbReference>
<proteinExistence type="inferred from homology"/>
<keyword evidence="4" id="KW-0479">Metal-binding</keyword>
<keyword evidence="9" id="KW-1185">Reference proteome</keyword>
<keyword evidence="6" id="KW-0414">Isoprene biosynthesis</keyword>
<dbReference type="InterPro" id="IPR033749">
    <property type="entry name" value="Polyprenyl_synt_CS"/>
</dbReference>
<dbReference type="SFLD" id="SFLDG01017">
    <property type="entry name" value="Polyprenyl_Transferase_Like"/>
    <property type="match status" value="1"/>
</dbReference>
<keyword evidence="5" id="KW-0460">Magnesium</keyword>
<evidence type="ECO:0000313" key="8">
    <source>
        <dbReference type="EMBL" id="TGL56215.1"/>
    </source>
</evidence>
<dbReference type="FunFam" id="1.10.600.10:FF:000001">
    <property type="entry name" value="Geranylgeranyl diphosphate synthase"/>
    <property type="match status" value="1"/>
</dbReference>
<accession>A0A4V3JQL4</accession>
<dbReference type="OrthoDB" id="9805316at2"/>
<dbReference type="CDD" id="cd00685">
    <property type="entry name" value="Trans_IPPS_HT"/>
    <property type="match status" value="1"/>
</dbReference>
<evidence type="ECO:0000256" key="5">
    <source>
        <dbReference type="ARBA" id="ARBA00022842"/>
    </source>
</evidence>
<comment type="caution">
    <text evidence="8">The sequence shown here is derived from an EMBL/GenBank/DDBJ whole genome shotgun (WGS) entry which is preliminary data.</text>
</comment>
<evidence type="ECO:0000256" key="4">
    <source>
        <dbReference type="ARBA" id="ARBA00022723"/>
    </source>
</evidence>
<gene>
    <name evidence="8" type="ORF">EHQ58_16375</name>
</gene>
<dbReference type="PANTHER" id="PTHR43281">
    <property type="entry name" value="FARNESYL DIPHOSPHATE SYNTHASE"/>
    <property type="match status" value="1"/>
</dbReference>
<evidence type="ECO:0000256" key="7">
    <source>
        <dbReference type="RuleBase" id="RU004466"/>
    </source>
</evidence>
<dbReference type="GO" id="GO:0004659">
    <property type="term" value="F:prenyltransferase activity"/>
    <property type="evidence" value="ECO:0007669"/>
    <property type="project" value="InterPro"/>
</dbReference>
<evidence type="ECO:0000256" key="1">
    <source>
        <dbReference type="ARBA" id="ARBA00001946"/>
    </source>
</evidence>
<dbReference type="PANTHER" id="PTHR43281:SF1">
    <property type="entry name" value="FARNESYL DIPHOSPHATE SYNTHASE"/>
    <property type="match status" value="1"/>
</dbReference>
<evidence type="ECO:0000256" key="2">
    <source>
        <dbReference type="ARBA" id="ARBA00006706"/>
    </source>
</evidence>
<dbReference type="Proteomes" id="UP000297693">
    <property type="component" value="Unassembled WGS sequence"/>
</dbReference>
<evidence type="ECO:0000256" key="6">
    <source>
        <dbReference type="ARBA" id="ARBA00023229"/>
    </source>
</evidence>
<organism evidence="8 9">
    <name type="scientific">Leptospira ognonensis</name>
    <dbReference type="NCBI Taxonomy" id="2484945"/>
    <lineage>
        <taxon>Bacteria</taxon>
        <taxon>Pseudomonadati</taxon>
        <taxon>Spirochaetota</taxon>
        <taxon>Spirochaetia</taxon>
        <taxon>Leptospirales</taxon>
        <taxon>Leptospiraceae</taxon>
        <taxon>Leptospira</taxon>
    </lineage>
</organism>
<comment type="cofactor">
    <cofactor evidence="1">
        <name>Mg(2+)</name>
        <dbReference type="ChEBI" id="CHEBI:18420"/>
    </cofactor>
</comment>
<keyword evidence="3 7" id="KW-0808">Transferase</keyword>
<comment type="similarity">
    <text evidence="2 7">Belongs to the FPP/GGPP synthase family.</text>
</comment>
<reference evidence="8" key="1">
    <citation type="journal article" date="2019" name="PLoS Negl. Trop. Dis.">
        <title>Revisiting the worldwide diversity of Leptospira species in the environment.</title>
        <authorList>
            <person name="Vincent A.T."/>
            <person name="Schiettekatte O."/>
            <person name="Bourhy P."/>
            <person name="Veyrier F.J."/>
            <person name="Picardeau M."/>
        </authorList>
    </citation>
    <scope>NUCLEOTIDE SEQUENCE [LARGE SCALE GENOMIC DNA]</scope>
    <source>
        <strain evidence="8">201702476</strain>
    </source>
</reference>
<dbReference type="AlphaFoldDB" id="A0A4V3JQL4"/>
<dbReference type="PROSITE" id="PS00444">
    <property type="entry name" value="POLYPRENYL_SYNTHASE_2"/>
    <property type="match status" value="1"/>
</dbReference>
<evidence type="ECO:0000313" key="9">
    <source>
        <dbReference type="Proteomes" id="UP000297693"/>
    </source>
</evidence>
<dbReference type="GO" id="GO:0046872">
    <property type="term" value="F:metal ion binding"/>
    <property type="evidence" value="ECO:0007669"/>
    <property type="project" value="UniProtKB-KW"/>
</dbReference>
<dbReference type="Gene3D" id="1.10.600.10">
    <property type="entry name" value="Farnesyl Diphosphate Synthase"/>
    <property type="match status" value="1"/>
</dbReference>
<dbReference type="GO" id="GO:0016114">
    <property type="term" value="P:terpenoid biosynthetic process"/>
    <property type="evidence" value="ECO:0007669"/>
    <property type="project" value="UniProtKB-ARBA"/>
</dbReference>
<evidence type="ECO:0000256" key="3">
    <source>
        <dbReference type="ARBA" id="ARBA00022679"/>
    </source>
</evidence>
<dbReference type="EMBL" id="RQGD01000046">
    <property type="protein sequence ID" value="TGL56215.1"/>
    <property type="molecule type" value="Genomic_DNA"/>
</dbReference>
<dbReference type="RefSeq" id="WP_135624995.1">
    <property type="nucleotide sequence ID" value="NZ_RQGD01000046.1"/>
</dbReference>
<dbReference type="SUPFAM" id="SSF48576">
    <property type="entry name" value="Terpenoid synthases"/>
    <property type="match status" value="1"/>
</dbReference>
<dbReference type="Pfam" id="PF00348">
    <property type="entry name" value="polyprenyl_synt"/>
    <property type="match status" value="1"/>
</dbReference>
<protein>
    <submittedName>
        <fullName evidence="8">Polyprenyl synthetase family protein</fullName>
    </submittedName>
</protein>
<dbReference type="InterPro" id="IPR000092">
    <property type="entry name" value="Polyprenyl_synt"/>
</dbReference>
<dbReference type="InterPro" id="IPR008949">
    <property type="entry name" value="Isoprenoid_synthase_dom_sf"/>
</dbReference>